<comment type="caution">
    <text evidence="2">The sequence shown here is derived from an EMBL/GenBank/DDBJ whole genome shotgun (WGS) entry which is preliminary data.</text>
</comment>
<dbReference type="Proteomes" id="UP000295707">
    <property type="component" value="Unassembled WGS sequence"/>
</dbReference>
<evidence type="ECO:0000313" key="2">
    <source>
        <dbReference type="EMBL" id="TCK17045.1"/>
    </source>
</evidence>
<feature type="transmembrane region" description="Helical" evidence="1">
    <location>
        <begin position="74"/>
        <end position="92"/>
    </location>
</feature>
<protein>
    <recommendedName>
        <fullName evidence="4">Zn-dependent protease with chaperone function</fullName>
    </recommendedName>
</protein>
<dbReference type="AlphaFoldDB" id="A0A4R1HA62"/>
<keyword evidence="1" id="KW-0472">Membrane</keyword>
<gene>
    <name evidence="2" type="ORF">DFR30_0265</name>
</gene>
<proteinExistence type="predicted"/>
<dbReference type="OrthoDB" id="9789270at2"/>
<feature type="transmembrane region" description="Helical" evidence="1">
    <location>
        <begin position="30"/>
        <end position="54"/>
    </location>
</feature>
<name>A0A4R1HA62_9GAMM</name>
<keyword evidence="3" id="KW-1185">Reference proteome</keyword>
<sequence length="500" mass="56708">MHYQALNNSPHHVSHSFGLRAKRVLDRNPALRLAVLGLLNGAASLMLLSPAITLSSASLSAIWLYNHINGPLDWFFTEALCALALVSGWVAIQQYLTRPRQSEGVHLEEQDCPELFSMLERRTSHFDTPAPDLVILTDEARLSIRQVPHTVIPFGHKSILAIGAPLLFFLSRDLFRLALAGAVAAHARKQHGLRGWIIRRCEDWPQVIEALQNRPSLFARLFLPVLQRLDSLNHLLGQEMRAELQQDAGQWVAEHTDEQQAEQLLAAQILTGLFLQRQYWPMVMKAADRCPSPVVKPFSHFELLLGKTLNRDTANRWLLQAQTSNNDNREVRDMLAGLRLERLTWSGLPETPAINGLVPGNVLKALDRAWQIRIQSEWDEHHARFQHDLKRFNQLRQQHAEQVLHGEPAMRYVELAEQLVDMDELAEICQSVCESNRNDPALNFSCGRRLIESGRARTGCQALQRAAELDQSLAHRAHAMINEQNCAWLNKPPEEHKAQA</sequence>
<dbReference type="RefSeq" id="WP_132970956.1">
    <property type="nucleotide sequence ID" value="NZ_SMFX01000001.1"/>
</dbReference>
<reference evidence="2 3" key="1">
    <citation type="submission" date="2019-03" db="EMBL/GenBank/DDBJ databases">
        <title>Genomic Encyclopedia of Type Strains, Phase IV (KMG-IV): sequencing the most valuable type-strain genomes for metagenomic binning, comparative biology and taxonomic classification.</title>
        <authorList>
            <person name="Goeker M."/>
        </authorList>
    </citation>
    <scope>NUCLEOTIDE SEQUENCE [LARGE SCALE GENOMIC DNA]</scope>
    <source>
        <strain evidence="2 3">DSM 19610</strain>
    </source>
</reference>
<keyword evidence="1" id="KW-0812">Transmembrane</keyword>
<evidence type="ECO:0000256" key="1">
    <source>
        <dbReference type="SAM" id="Phobius"/>
    </source>
</evidence>
<evidence type="ECO:0008006" key="4">
    <source>
        <dbReference type="Google" id="ProtNLM"/>
    </source>
</evidence>
<keyword evidence="1" id="KW-1133">Transmembrane helix</keyword>
<dbReference type="EMBL" id="SMFX01000001">
    <property type="protein sequence ID" value="TCK17045.1"/>
    <property type="molecule type" value="Genomic_DNA"/>
</dbReference>
<accession>A0A4R1HA62</accession>
<organism evidence="2 3">
    <name type="scientific">Thiogranum longum</name>
    <dbReference type="NCBI Taxonomy" id="1537524"/>
    <lineage>
        <taxon>Bacteria</taxon>
        <taxon>Pseudomonadati</taxon>
        <taxon>Pseudomonadota</taxon>
        <taxon>Gammaproteobacteria</taxon>
        <taxon>Chromatiales</taxon>
        <taxon>Ectothiorhodospiraceae</taxon>
        <taxon>Thiogranum</taxon>
    </lineage>
</organism>
<evidence type="ECO:0000313" key="3">
    <source>
        <dbReference type="Proteomes" id="UP000295707"/>
    </source>
</evidence>